<dbReference type="PANTHER" id="PTHR43806">
    <property type="entry name" value="PEPTIDASE S8"/>
    <property type="match status" value="1"/>
</dbReference>
<dbReference type="SUPFAM" id="SSF52743">
    <property type="entry name" value="Subtilisin-like"/>
    <property type="match status" value="1"/>
</dbReference>
<dbReference type="Pfam" id="PF00082">
    <property type="entry name" value="Peptidase_S8"/>
    <property type="match status" value="1"/>
</dbReference>
<proteinExistence type="inferred from homology"/>
<feature type="domain" description="Peptidase S8/S53" evidence="5">
    <location>
        <begin position="312"/>
        <end position="633"/>
    </location>
</feature>
<dbReference type="InterPro" id="IPR022398">
    <property type="entry name" value="Peptidase_S8_His-AS"/>
</dbReference>
<dbReference type="PRINTS" id="PR00723">
    <property type="entry name" value="SUBTILISIN"/>
</dbReference>
<dbReference type="InterPro" id="IPR015500">
    <property type="entry name" value="Peptidase_S8_subtilisin-rel"/>
</dbReference>
<accession>E6PC61</accession>
<comment type="caution">
    <text evidence="6">The sequence shown here is derived from an EMBL/GenBank/DDBJ whole genome shotgun (WGS) entry which is preliminary data.</text>
</comment>
<dbReference type="PROSITE" id="PS00138">
    <property type="entry name" value="SUBTILASE_SER"/>
    <property type="match status" value="1"/>
</dbReference>
<evidence type="ECO:0000259" key="5">
    <source>
        <dbReference type="Pfam" id="PF00082"/>
    </source>
</evidence>
<dbReference type="GO" id="GO:0006508">
    <property type="term" value="P:proteolysis"/>
    <property type="evidence" value="ECO:0007669"/>
    <property type="project" value="UniProtKB-KW"/>
</dbReference>
<dbReference type="AlphaFoldDB" id="E6PC61"/>
<dbReference type="GO" id="GO:0004252">
    <property type="term" value="F:serine-type endopeptidase activity"/>
    <property type="evidence" value="ECO:0007669"/>
    <property type="project" value="UniProtKB-EC"/>
</dbReference>
<dbReference type="PROSITE" id="PS00137">
    <property type="entry name" value="SUBTILASE_HIS"/>
    <property type="match status" value="1"/>
</dbReference>
<dbReference type="EC" id="3.4.21.62" evidence="6"/>
<evidence type="ECO:0000313" key="6">
    <source>
        <dbReference type="EMBL" id="CBH74044.1"/>
    </source>
</evidence>
<evidence type="ECO:0000256" key="3">
    <source>
        <dbReference type="ARBA" id="ARBA00022801"/>
    </source>
</evidence>
<keyword evidence="4" id="KW-0720">Serine protease</keyword>
<gene>
    <name evidence="6" type="ORF">CARN1_1931</name>
</gene>
<sequence>MLVACGGNGGSPAPIPTLAPTPTPIPTPTTVPTPGLCTAGIGVVPVGTATPTPGPTPVPDTRPSPTPAALSFLSVPTGISVSVNGTPIGVTPTATTPPLGSSNTNPFPNSQTLTTVSFAGGGANGAYALCVQSNANPVTILYNQSADTVGSIASVASVSRGPASIPFVRVPVRRALSVAPAAPISQNATLLEVRYDPAAVAAGRVHPFALAARSGALLARTITPSDASVRSDIVRVPAGSASLVAARLRASTGVLSVQSVQQRYPLNAALSPAPNDTLFDPLDQWDMYQIGMMHAWNYGSGWPVDVGFGLSATKIAVLDTGIDTSPSNSWAQADLISHVGIMEEDVTPVGGSSTVTTPCPTPYIGVSCPAVQDENGHGTNVAGIATAAENNGVGFAGVAGGVTLDFYKIFSGSGANATASTSDEATAIYHAVANGDRVINLSLGSSPNSGPDFTEQDAVEYALAHNVLVVAAAGNERNLGIQGLDYPAAYPGVMAVGATALNDGNACAGATWPTVSAACSAALPTADSPAPGEYVAPYSNSGPGLGVVAPGGTGSSTSDTDPLHWIANLYSTTGSPPCSTPATCYTLIAGTSMATPHVTGAAALLLSADPSLTAPQLEGLIDGTADNLNDPNQGHGRLDVYRAMAQLENDTTIAPAIPAKVQFVAFAYSNSGAVNAVPTIVDANFIAGVPVSANGAFRIADIPANAPSYHIAVWFDANGDGKVDAGDYFAASGACTASAPCTSASGLVPTVITASNFSLP</sequence>
<evidence type="ECO:0000256" key="2">
    <source>
        <dbReference type="ARBA" id="ARBA00022670"/>
    </source>
</evidence>
<dbReference type="InterPro" id="IPR036852">
    <property type="entry name" value="Peptidase_S8/S53_dom_sf"/>
</dbReference>
<dbReference type="PROSITE" id="PS51892">
    <property type="entry name" value="SUBTILASE"/>
    <property type="match status" value="1"/>
</dbReference>
<dbReference type="InterPro" id="IPR000209">
    <property type="entry name" value="Peptidase_S8/S53_dom"/>
</dbReference>
<dbReference type="Gene3D" id="3.40.50.200">
    <property type="entry name" value="Peptidase S8/S53 domain"/>
    <property type="match status" value="1"/>
</dbReference>
<protein>
    <submittedName>
        <fullName evidence="6">Putative Subtilisin</fullName>
        <ecNumber evidence="6">3.4.21.62</ecNumber>
    </submittedName>
</protein>
<reference evidence="6" key="1">
    <citation type="submission" date="2009-10" db="EMBL/GenBank/DDBJ databases">
        <title>Diversity of trophic interactions inside an arsenic-rich microbial ecosystem.</title>
        <authorList>
            <person name="Bertin P.N."/>
            <person name="Heinrich-Salmeron A."/>
            <person name="Pelletier E."/>
            <person name="Goulhen-Chollet F."/>
            <person name="Arsene-Ploetze F."/>
            <person name="Gallien S."/>
            <person name="Calteau A."/>
            <person name="Vallenet D."/>
            <person name="Casiot C."/>
            <person name="Chane-Woon-Ming B."/>
            <person name="Giloteaux L."/>
            <person name="Barakat M."/>
            <person name="Bonnefoy V."/>
            <person name="Bruneel O."/>
            <person name="Chandler M."/>
            <person name="Cleiss J."/>
            <person name="Duran R."/>
            <person name="Elbaz-Poulichet F."/>
            <person name="Fonknechten N."/>
            <person name="Lauga B."/>
            <person name="Mornico D."/>
            <person name="Ortet P."/>
            <person name="Schaeffer C."/>
            <person name="Siguier P."/>
            <person name="Alexander Thil Smith A."/>
            <person name="Van Dorsselaer A."/>
            <person name="Weissenbach J."/>
            <person name="Medigue C."/>
            <person name="Le Paslier D."/>
        </authorList>
    </citation>
    <scope>NUCLEOTIDE SEQUENCE</scope>
</reference>
<dbReference type="PROSITE" id="PS00018">
    <property type="entry name" value="EF_HAND_1"/>
    <property type="match status" value="1"/>
</dbReference>
<dbReference type="InterPro" id="IPR018247">
    <property type="entry name" value="EF_Hand_1_Ca_BS"/>
</dbReference>
<dbReference type="PANTHER" id="PTHR43806:SF11">
    <property type="entry name" value="CEREVISIN-RELATED"/>
    <property type="match status" value="1"/>
</dbReference>
<evidence type="ECO:0000256" key="1">
    <source>
        <dbReference type="ARBA" id="ARBA00011073"/>
    </source>
</evidence>
<dbReference type="EMBL" id="CABL01000001">
    <property type="protein sequence ID" value="CBH74044.1"/>
    <property type="molecule type" value="Genomic_DNA"/>
</dbReference>
<name>E6PC61_9ZZZZ</name>
<dbReference type="InterPro" id="IPR023828">
    <property type="entry name" value="Peptidase_S8_Ser-AS"/>
</dbReference>
<dbReference type="InterPro" id="IPR050131">
    <property type="entry name" value="Peptidase_S8_subtilisin-like"/>
</dbReference>
<evidence type="ECO:0000256" key="4">
    <source>
        <dbReference type="ARBA" id="ARBA00022825"/>
    </source>
</evidence>
<organism evidence="6">
    <name type="scientific">mine drainage metagenome</name>
    <dbReference type="NCBI Taxonomy" id="410659"/>
    <lineage>
        <taxon>unclassified sequences</taxon>
        <taxon>metagenomes</taxon>
        <taxon>ecological metagenomes</taxon>
    </lineage>
</organism>
<keyword evidence="3 6" id="KW-0378">Hydrolase</keyword>
<keyword evidence="2" id="KW-0645">Protease</keyword>
<comment type="similarity">
    <text evidence="1">Belongs to the peptidase S8 family.</text>
</comment>